<organism evidence="2">
    <name type="scientific">Populus alba</name>
    <name type="common">White poplar</name>
    <dbReference type="NCBI Taxonomy" id="43335"/>
    <lineage>
        <taxon>Eukaryota</taxon>
        <taxon>Viridiplantae</taxon>
        <taxon>Streptophyta</taxon>
        <taxon>Embryophyta</taxon>
        <taxon>Tracheophyta</taxon>
        <taxon>Spermatophyta</taxon>
        <taxon>Magnoliopsida</taxon>
        <taxon>eudicotyledons</taxon>
        <taxon>Gunneridae</taxon>
        <taxon>Pentapetalae</taxon>
        <taxon>rosids</taxon>
        <taxon>fabids</taxon>
        <taxon>Malpighiales</taxon>
        <taxon>Salicaceae</taxon>
        <taxon>Saliceae</taxon>
        <taxon>Populus</taxon>
    </lineage>
</organism>
<feature type="region of interest" description="Disordered" evidence="1">
    <location>
        <begin position="1"/>
        <end position="24"/>
    </location>
</feature>
<name>A0A4U5Q2X6_POPAL</name>
<gene>
    <name evidence="2" type="ORF">D5086_0000162990</name>
</gene>
<dbReference type="STRING" id="43335.A0A4U5Q2X6"/>
<reference evidence="2" key="1">
    <citation type="submission" date="2018-10" db="EMBL/GenBank/DDBJ databases">
        <title>Population genomic analysis revealed the cold adaptation of white poplar.</title>
        <authorList>
            <person name="Liu Y.-J."/>
        </authorList>
    </citation>
    <scope>NUCLEOTIDE SEQUENCE [LARGE SCALE GENOMIC DNA]</scope>
    <source>
        <strain evidence="2">PAL-ZL1</strain>
    </source>
</reference>
<sequence>MENSMSCKPIISSSSEEKTTDHDSFEESGWTMYFEDFFAQNNEEDHNHDRNEHGSFSYDHDGSSSLVSDAASLVVKKSAGDHHGEQVVGLPINNNRSFKYSLSFKKRRTKGTLVDDALEDTASSPANSPKVYDDMMINQYKRSTKQKDNMEISQDEASASKQVDKRSDFGFIGGGSDNAALKKKGLCLVPLSMVVNYLG</sequence>
<dbReference type="EMBL" id="RCHU01000539">
    <property type="protein sequence ID" value="TKS02415.1"/>
    <property type="molecule type" value="Genomic_DNA"/>
</dbReference>
<dbReference type="InterPro" id="IPR039280">
    <property type="entry name" value="VUP"/>
</dbReference>
<dbReference type="AlphaFoldDB" id="A0A4U5Q2X6"/>
<dbReference type="GO" id="GO:0010089">
    <property type="term" value="P:xylem development"/>
    <property type="evidence" value="ECO:0007669"/>
    <property type="project" value="InterPro"/>
</dbReference>
<accession>A0A4U5Q2X6</accession>
<evidence type="ECO:0000256" key="1">
    <source>
        <dbReference type="SAM" id="MobiDB-lite"/>
    </source>
</evidence>
<protein>
    <submittedName>
        <fullName evidence="2">Uncharacterized protein</fullName>
    </submittedName>
</protein>
<feature type="compositionally biased region" description="Basic and acidic residues" evidence="1">
    <location>
        <begin position="15"/>
        <end position="24"/>
    </location>
</feature>
<feature type="compositionally biased region" description="Polar residues" evidence="1">
    <location>
        <begin position="151"/>
        <end position="161"/>
    </location>
</feature>
<comment type="caution">
    <text evidence="2">The sequence shown here is derived from an EMBL/GenBank/DDBJ whole genome shotgun (WGS) entry which is preliminary data.</text>
</comment>
<dbReference type="PANTHER" id="PTHR33974:SF25">
    <property type="entry name" value="SMALL PHOSPHATASE-LIKE PROTEIN 2, PUTATIVE-RELATED"/>
    <property type="match status" value="1"/>
</dbReference>
<proteinExistence type="predicted"/>
<dbReference type="PANTHER" id="PTHR33974">
    <property type="entry name" value="VASCULAR-RELATED UNKNOWN PROTEIN 1-RELATED"/>
    <property type="match status" value="1"/>
</dbReference>
<feature type="region of interest" description="Disordered" evidence="1">
    <location>
        <begin position="143"/>
        <end position="162"/>
    </location>
</feature>
<evidence type="ECO:0000313" key="2">
    <source>
        <dbReference type="EMBL" id="TKS02415.1"/>
    </source>
</evidence>